<dbReference type="Gene3D" id="3.40.720.10">
    <property type="entry name" value="Alkaline Phosphatase, subunit A"/>
    <property type="match status" value="2"/>
</dbReference>
<evidence type="ECO:0000256" key="3">
    <source>
        <dbReference type="SAM" id="MobiDB-lite"/>
    </source>
</evidence>
<feature type="compositionally biased region" description="Basic and acidic residues" evidence="3">
    <location>
        <begin position="1"/>
        <end position="10"/>
    </location>
</feature>
<evidence type="ECO:0008006" key="6">
    <source>
        <dbReference type="Google" id="ProtNLM"/>
    </source>
</evidence>
<sequence length="455" mass="50748">MHQRLEELTGGRRLRHRDAARDLTRLPDPAVPAGTDRVPQIRHVVILMMENHSFDNYLGTLGHGDGLPDPLPTNPAADGRPVAVRHFRSVAQREGAPSQSWRASHVQWHEGANDGFVRSVEELDVAAPDDAAMGYWDADDLPFYADLARTFPLADRWFCSCLGPTFPNRRFLVSGTANGLIDDELASIIDYPRGGTIFDLLDRYGVSWANYHHGSGRELSRGRFLAGGRLQLDRRARLLGRHLFPRFVGQVRGQLQCTANLYPLGFLRIRRHLLPIERFFAAAGAGTLPAVSIVDPDFEHASEENPQDVQLGEGFAAAVVDAVLRGPGWRHTLLVWLYDEHGGYYDHVPPPAAVEPDGVRPRSLLDAGQPLRWLLRHSGLGRHVREDDGAAGRYDRLGFRVPAVLVSPWSKPGFVSSEVYDHTSVLKLIEEKWNLPPLTERDAAARAPWDMVDLE</sequence>
<dbReference type="EMBL" id="WJHE01001175">
    <property type="protein sequence ID" value="MST34721.1"/>
    <property type="molecule type" value="Genomic_DNA"/>
</dbReference>
<feature type="non-terminal residue" evidence="4">
    <location>
        <position position="455"/>
    </location>
</feature>
<keyword evidence="5" id="KW-1185">Reference proteome</keyword>
<dbReference type="PANTHER" id="PTHR31956:SF1">
    <property type="entry name" value="NON-SPECIFIC PHOSPHOLIPASE C1"/>
    <property type="match status" value="1"/>
</dbReference>
<evidence type="ECO:0000313" key="5">
    <source>
        <dbReference type="Proteomes" id="UP000437736"/>
    </source>
</evidence>
<gene>
    <name evidence="4" type="ORF">GHK86_18580</name>
</gene>
<dbReference type="CDD" id="cd16013">
    <property type="entry name" value="AcpA"/>
    <property type="match status" value="1"/>
</dbReference>
<keyword evidence="1" id="KW-0378">Hydrolase</keyword>
<dbReference type="Pfam" id="PF04185">
    <property type="entry name" value="Phosphoesterase"/>
    <property type="match status" value="1"/>
</dbReference>
<evidence type="ECO:0000313" key="4">
    <source>
        <dbReference type="EMBL" id="MST34721.1"/>
    </source>
</evidence>
<name>A0ABW9QZH0_9ACTN</name>
<dbReference type="InterPro" id="IPR017850">
    <property type="entry name" value="Alkaline_phosphatase_core_sf"/>
</dbReference>
<accession>A0ABW9QZH0</accession>
<keyword evidence="2" id="KW-0843">Virulence</keyword>
<reference evidence="4 5" key="1">
    <citation type="submission" date="2019-11" db="EMBL/GenBank/DDBJ databases">
        <title>Acidiferrimicrobium australis gen. nov., sp. nov., an acidophilic and obligately heterotrophic, member of the Actinobacteria that catalyses dissimilatory oxido- reduction of iron isolated from metal-rich acidic water in Chile.</title>
        <authorList>
            <person name="Gonzalez D."/>
            <person name="Huber K."/>
            <person name="Hedrich S."/>
            <person name="Rojas-Villalobos C."/>
            <person name="Quatrini R."/>
            <person name="Dinamarca M.A."/>
            <person name="Schwarz A."/>
            <person name="Canales C."/>
            <person name="Nancucheo I."/>
        </authorList>
    </citation>
    <scope>NUCLEOTIDE SEQUENCE [LARGE SCALE GENOMIC DNA]</scope>
    <source>
        <strain evidence="4 5">USS-CCA1</strain>
    </source>
</reference>
<evidence type="ECO:0000256" key="2">
    <source>
        <dbReference type="ARBA" id="ARBA00023026"/>
    </source>
</evidence>
<organism evidence="4 5">
    <name type="scientific">Acidiferrimicrobium australe</name>
    <dbReference type="NCBI Taxonomy" id="2664430"/>
    <lineage>
        <taxon>Bacteria</taxon>
        <taxon>Bacillati</taxon>
        <taxon>Actinomycetota</taxon>
        <taxon>Acidimicrobiia</taxon>
        <taxon>Acidimicrobiales</taxon>
        <taxon>Acidimicrobiaceae</taxon>
        <taxon>Acidiferrimicrobium</taxon>
    </lineage>
</organism>
<proteinExistence type="predicted"/>
<dbReference type="Proteomes" id="UP000437736">
    <property type="component" value="Unassembled WGS sequence"/>
</dbReference>
<feature type="region of interest" description="Disordered" evidence="3">
    <location>
        <begin position="1"/>
        <end position="35"/>
    </location>
</feature>
<comment type="caution">
    <text evidence="4">The sequence shown here is derived from an EMBL/GenBank/DDBJ whole genome shotgun (WGS) entry which is preliminary data.</text>
</comment>
<dbReference type="PANTHER" id="PTHR31956">
    <property type="entry name" value="NON-SPECIFIC PHOSPHOLIPASE C4-RELATED"/>
    <property type="match status" value="1"/>
</dbReference>
<evidence type="ECO:0000256" key="1">
    <source>
        <dbReference type="ARBA" id="ARBA00022801"/>
    </source>
</evidence>
<dbReference type="InterPro" id="IPR007312">
    <property type="entry name" value="Phosphoesterase"/>
</dbReference>
<protein>
    <recommendedName>
        <fullName evidence="6">Phospholipase</fullName>
    </recommendedName>
</protein>